<keyword evidence="3" id="KW-1185">Reference proteome</keyword>
<evidence type="ECO:0000256" key="1">
    <source>
        <dbReference type="SAM" id="SignalP"/>
    </source>
</evidence>
<dbReference type="EMBL" id="UHFX01000003">
    <property type="protein sequence ID" value="SUO03365.1"/>
    <property type="molecule type" value="Genomic_DNA"/>
</dbReference>
<feature type="chain" id="PRO_5039080912" description="Lipoprotein" evidence="1">
    <location>
        <begin position="29"/>
        <end position="66"/>
    </location>
</feature>
<reference evidence="2 3" key="1">
    <citation type="submission" date="2018-06" db="EMBL/GenBank/DDBJ databases">
        <authorList>
            <consortium name="Pathogen Informatics"/>
            <person name="Doyle S."/>
        </authorList>
    </citation>
    <scope>NUCLEOTIDE SEQUENCE [LARGE SCALE GENOMIC DNA]</scope>
    <source>
        <strain evidence="2 3">NCTC11087</strain>
    </source>
</reference>
<protein>
    <recommendedName>
        <fullName evidence="4">Lipoprotein</fullName>
    </recommendedName>
</protein>
<sequence>MAKLKVLVLGACSCIVLGLLCCAFVSFSYQDTDFESNQWYQSVHTDENGNLFLHIQLGDIVITQLG</sequence>
<dbReference type="AlphaFoldDB" id="A0A380LJJ0"/>
<proteinExistence type="predicted"/>
<dbReference type="GeneID" id="77461221"/>
<dbReference type="RefSeq" id="WP_022789861.1">
    <property type="nucleotide sequence ID" value="NZ_UHFX01000003.1"/>
</dbReference>
<gene>
    <name evidence="2" type="ORF">NCTC11087_00222</name>
</gene>
<accession>A0A380LJJ0</accession>
<evidence type="ECO:0000313" key="2">
    <source>
        <dbReference type="EMBL" id="SUO03365.1"/>
    </source>
</evidence>
<name>A0A380LJJ0_9FIRM</name>
<organism evidence="2 3">
    <name type="scientific">Faecalicoccus pleomorphus</name>
    <dbReference type="NCBI Taxonomy" id="1323"/>
    <lineage>
        <taxon>Bacteria</taxon>
        <taxon>Bacillati</taxon>
        <taxon>Bacillota</taxon>
        <taxon>Erysipelotrichia</taxon>
        <taxon>Erysipelotrichales</taxon>
        <taxon>Erysipelotrichaceae</taxon>
        <taxon>Faecalicoccus</taxon>
    </lineage>
</organism>
<evidence type="ECO:0008006" key="4">
    <source>
        <dbReference type="Google" id="ProtNLM"/>
    </source>
</evidence>
<feature type="signal peptide" evidence="1">
    <location>
        <begin position="1"/>
        <end position="28"/>
    </location>
</feature>
<dbReference type="Proteomes" id="UP000255523">
    <property type="component" value="Unassembled WGS sequence"/>
</dbReference>
<keyword evidence="1" id="KW-0732">Signal</keyword>
<evidence type="ECO:0000313" key="3">
    <source>
        <dbReference type="Proteomes" id="UP000255523"/>
    </source>
</evidence>